<dbReference type="InterPro" id="IPR036236">
    <property type="entry name" value="Znf_C2H2_sf"/>
</dbReference>
<comment type="subcellular location">
    <subcellularLocation>
        <location evidence="1">Nucleus</location>
    </subcellularLocation>
</comment>
<dbReference type="GO" id="GO:0008270">
    <property type="term" value="F:zinc ion binding"/>
    <property type="evidence" value="ECO:0007669"/>
    <property type="project" value="UniProtKB-KW"/>
</dbReference>
<evidence type="ECO:0000256" key="5">
    <source>
        <dbReference type="ARBA" id="ARBA00022833"/>
    </source>
</evidence>
<dbReference type="Gene3D" id="3.30.70.270">
    <property type="match status" value="1"/>
</dbReference>
<gene>
    <name evidence="11" type="ORF">TBRA_LOCUS620</name>
</gene>
<feature type="domain" description="C2H2-type" evidence="9">
    <location>
        <begin position="1359"/>
        <end position="1387"/>
    </location>
</feature>
<dbReference type="GO" id="GO:0071897">
    <property type="term" value="P:DNA biosynthetic process"/>
    <property type="evidence" value="ECO:0007669"/>
    <property type="project" value="UniProtKB-ARBA"/>
</dbReference>
<dbReference type="PROSITE" id="PS50878">
    <property type="entry name" value="RT_POL"/>
    <property type="match status" value="1"/>
</dbReference>
<evidence type="ECO:0000313" key="12">
    <source>
        <dbReference type="Proteomes" id="UP000479190"/>
    </source>
</evidence>
<evidence type="ECO:0000256" key="6">
    <source>
        <dbReference type="ARBA" id="ARBA00023242"/>
    </source>
</evidence>
<feature type="domain" description="C2H2-type" evidence="9">
    <location>
        <begin position="1330"/>
        <end position="1358"/>
    </location>
</feature>
<feature type="domain" description="C2H2-type" evidence="9">
    <location>
        <begin position="1185"/>
        <end position="1213"/>
    </location>
</feature>
<dbReference type="GO" id="GO:0005634">
    <property type="term" value="C:nucleus"/>
    <property type="evidence" value="ECO:0007669"/>
    <property type="project" value="UniProtKB-SubCell"/>
</dbReference>
<accession>A0A6H5HX41</accession>
<dbReference type="InterPro" id="IPR050331">
    <property type="entry name" value="Zinc_finger"/>
</dbReference>
<reference evidence="11 12" key="1">
    <citation type="submission" date="2020-02" db="EMBL/GenBank/DDBJ databases">
        <authorList>
            <person name="Ferguson B K."/>
        </authorList>
    </citation>
    <scope>NUCLEOTIDE SEQUENCE [LARGE SCALE GENOMIC DNA]</scope>
</reference>
<feature type="domain" description="C2H2-type" evidence="9">
    <location>
        <begin position="1156"/>
        <end position="1184"/>
    </location>
</feature>
<evidence type="ECO:0000259" key="9">
    <source>
        <dbReference type="PROSITE" id="PS50157"/>
    </source>
</evidence>
<feature type="domain" description="Reverse transcriptase" evidence="10">
    <location>
        <begin position="102"/>
        <end position="376"/>
    </location>
</feature>
<name>A0A6H5HX41_9HYME</name>
<dbReference type="OrthoDB" id="6077919at2759"/>
<feature type="region of interest" description="Disordered" evidence="8">
    <location>
        <begin position="855"/>
        <end position="933"/>
    </location>
</feature>
<keyword evidence="6" id="KW-0539">Nucleus</keyword>
<feature type="domain" description="C2H2-type" evidence="9">
    <location>
        <begin position="1388"/>
        <end position="1416"/>
    </location>
</feature>
<dbReference type="GO" id="GO:0010468">
    <property type="term" value="P:regulation of gene expression"/>
    <property type="evidence" value="ECO:0007669"/>
    <property type="project" value="TreeGrafter"/>
</dbReference>
<dbReference type="CDD" id="cd01650">
    <property type="entry name" value="RT_nLTR_like"/>
    <property type="match status" value="1"/>
</dbReference>
<dbReference type="PROSITE" id="PS50157">
    <property type="entry name" value="ZINC_FINGER_C2H2_2"/>
    <property type="match status" value="11"/>
</dbReference>
<dbReference type="InterPro" id="IPR013087">
    <property type="entry name" value="Znf_C2H2_type"/>
</dbReference>
<dbReference type="PANTHER" id="PTHR16515">
    <property type="entry name" value="PR DOMAIN ZINC FINGER PROTEIN"/>
    <property type="match status" value="1"/>
</dbReference>
<dbReference type="Pfam" id="PF00078">
    <property type="entry name" value="RVT_1"/>
    <property type="match status" value="1"/>
</dbReference>
<dbReference type="InterPro" id="IPR043502">
    <property type="entry name" value="DNA/RNA_pol_sf"/>
</dbReference>
<evidence type="ECO:0008006" key="13">
    <source>
        <dbReference type="Google" id="ProtNLM"/>
    </source>
</evidence>
<sequence length="1447" mass="171114">MDEFIDNLFKEERSCSVLLPRLQLRYGLEENNKIEPKVFVIDVDMDENIKSSEDDYIPSVMINKKRRMSYIDEESAWYRWIQNEAWMMDTALRQKLKSLIDRIWEGEEVPDDWRTAIIVPLYKKGDVNKPGNYRGISLLPTAYKVYTEIIRGRLVKEIEEKKILPEGQAGFRKGRSTMDNLYTLNYVIQKAKKDKEKVYATFIDLKKAFDTVNRKKLWECMQRLGISEYLTERIKQLYEETKGKVRWKNEVSEEFWTVKGVRQGCLLSPILFCIYIAEMEKEFERRNVGGVRIGNTRIWSLAYADDIVILSKNREAMKDMLQSTQRFFKERQLELSEEKTKILIFNKRRNQKEEKWQWKEGYLEEVREFEYLGMMLNAEGNFNSQIRKLMKKGIVAAKATWGLGERRCREDYRRRMLLFKYLVQSVMSYGAELWGWNERKELEKVQMDYVRWVLRLDFCTPGYIIVRETGRRKMHNDWIRRAVIFERKCADAEEGRLIKKVWEQQAREGVSKERREALGKLGLSYKYIEVATRQGRKVEEEIETRLVDIMRQETEERVRGARYNKEYEKWKCQEVPKYLREYRRGVEINLIARIRVANVRMSVISEFTFFHQRHCILWIDEFLILRYGQPTLLLIYFAMNDIQTLKNNNSVNKWTVYPINIIMINLTSENIRRKILKESFISSILSHFGNEFSFLKLYILLLPMAMKSNDDPRQQQRASERVWPMLRRCANPQVSIGFSLAVVVHCCYSICSHELRAAPPAAMNNYIKLYFECIRTRVLVHGTLSRDNAIKSTDARTRTIRRTDGGERLVVCKSRRRVVYILRFVIYTSSRKEKKKEKKRAAIVLLLQRQRDATRGAQTYTHQQQQQQQRQQQQSTASSREIMRHSHTYTQTCSSSSTSNRERERESPARKESTVAARMSSSSASSSQETDDSNFKDRANFIITVPHAATHELYPIYEKNCRSFLTQSPPPLSRTNFLKKVHVFDFRRLKLQTLNDGFAKASDVSAKSSVYVLKIKFLTLMTKQIKLENSLKYIHKIRRASKNVIFRPVRQLFPCAVPCAAQNLTFLLARRCVSLSNNQLHTLKTCTQRIASAKNSVTSFEEREIGSQRWTIRNSSRKTVHEGRKDFACDKCEKKFGLRLDLLKHQKRIHEGRRDFACNKCEKKFGSISDLLRHERTIHDGRKDFSCDRCEKKFGERSSLIKHLKTVHEGRQDYACDKCEKKFGVQSNLIKHQKTIHEGHKDFSCDRCEKKFGEKSTLTRHQKIAHEGRKDFSCDRCEKKFREKSTLTRHQKIAHEGRKDFTCDNCEKKFGLRLDLLKHQKRIHEGRRDFACNKCEKKFGSISDLLRHERTIHDGRKDFSCDRCEKKFGERSSLIKHLKTVHEGRQDYTCDKCEKKFGVKCNLLTHLKTVHEGRKDFACDKCEKKFVRKSQLLDHQKTVHERRKDYA</sequence>
<evidence type="ECO:0000256" key="3">
    <source>
        <dbReference type="ARBA" id="ARBA00022737"/>
    </source>
</evidence>
<organism evidence="11 12">
    <name type="scientific">Trichogramma brassicae</name>
    <dbReference type="NCBI Taxonomy" id="86971"/>
    <lineage>
        <taxon>Eukaryota</taxon>
        <taxon>Metazoa</taxon>
        <taxon>Ecdysozoa</taxon>
        <taxon>Arthropoda</taxon>
        <taxon>Hexapoda</taxon>
        <taxon>Insecta</taxon>
        <taxon>Pterygota</taxon>
        <taxon>Neoptera</taxon>
        <taxon>Endopterygota</taxon>
        <taxon>Hymenoptera</taxon>
        <taxon>Apocrita</taxon>
        <taxon>Proctotrupomorpha</taxon>
        <taxon>Chalcidoidea</taxon>
        <taxon>Trichogrammatidae</taxon>
        <taxon>Trichogramma</taxon>
    </lineage>
</organism>
<keyword evidence="12" id="KW-1185">Reference proteome</keyword>
<evidence type="ECO:0000256" key="7">
    <source>
        <dbReference type="PROSITE-ProRule" id="PRU00042"/>
    </source>
</evidence>
<evidence type="ECO:0000256" key="1">
    <source>
        <dbReference type="ARBA" id="ARBA00004123"/>
    </source>
</evidence>
<keyword evidence="5" id="KW-0862">Zinc</keyword>
<evidence type="ECO:0000256" key="4">
    <source>
        <dbReference type="ARBA" id="ARBA00022771"/>
    </source>
</evidence>
<keyword evidence="2" id="KW-0479">Metal-binding</keyword>
<feature type="compositionally biased region" description="Low complexity" evidence="8">
    <location>
        <begin position="863"/>
        <end position="874"/>
    </location>
</feature>
<feature type="domain" description="C2H2-type" evidence="9">
    <location>
        <begin position="1272"/>
        <end position="1300"/>
    </location>
</feature>
<evidence type="ECO:0000259" key="10">
    <source>
        <dbReference type="PROSITE" id="PS50878"/>
    </source>
</evidence>
<dbReference type="InterPro" id="IPR043128">
    <property type="entry name" value="Rev_trsase/Diguanyl_cyclase"/>
</dbReference>
<dbReference type="Gene3D" id="3.30.160.60">
    <property type="entry name" value="Classic Zinc Finger"/>
    <property type="match status" value="10"/>
</dbReference>
<dbReference type="PANTHER" id="PTHR16515:SF66">
    <property type="entry name" value="C2H2-TYPE DOMAIN-CONTAINING PROTEIN"/>
    <property type="match status" value="1"/>
</dbReference>
<feature type="non-terminal residue" evidence="11">
    <location>
        <position position="1447"/>
    </location>
</feature>
<evidence type="ECO:0000256" key="8">
    <source>
        <dbReference type="SAM" id="MobiDB-lite"/>
    </source>
</evidence>
<dbReference type="Proteomes" id="UP000479190">
    <property type="component" value="Unassembled WGS sequence"/>
</dbReference>
<keyword evidence="3" id="KW-0677">Repeat</keyword>
<feature type="compositionally biased region" description="Basic and acidic residues" evidence="8">
    <location>
        <begin position="900"/>
        <end position="913"/>
    </location>
</feature>
<dbReference type="Pfam" id="PF00096">
    <property type="entry name" value="zf-C2H2"/>
    <property type="match status" value="8"/>
</dbReference>
<keyword evidence="4 7" id="KW-0863">Zinc-finger</keyword>
<feature type="domain" description="C2H2-type" evidence="9">
    <location>
        <begin position="1127"/>
        <end position="1155"/>
    </location>
</feature>
<feature type="domain" description="C2H2-type" evidence="9">
    <location>
        <begin position="1417"/>
        <end position="1445"/>
    </location>
</feature>
<dbReference type="SMART" id="SM00355">
    <property type="entry name" value="ZnF_C2H2"/>
    <property type="match status" value="11"/>
</dbReference>
<evidence type="ECO:0000256" key="2">
    <source>
        <dbReference type="ARBA" id="ARBA00022723"/>
    </source>
</evidence>
<dbReference type="EMBL" id="CADCXV010000147">
    <property type="protein sequence ID" value="CAB0028450.1"/>
    <property type="molecule type" value="Genomic_DNA"/>
</dbReference>
<feature type="domain" description="C2H2-type" evidence="9">
    <location>
        <begin position="1214"/>
        <end position="1242"/>
    </location>
</feature>
<proteinExistence type="predicted"/>
<dbReference type="InterPro" id="IPR000477">
    <property type="entry name" value="RT_dom"/>
</dbReference>
<dbReference type="PROSITE" id="PS00028">
    <property type="entry name" value="ZINC_FINGER_C2H2_1"/>
    <property type="match status" value="11"/>
</dbReference>
<protein>
    <recommendedName>
        <fullName evidence="13">Reverse transcriptase domain-containing protein</fullName>
    </recommendedName>
</protein>
<dbReference type="SUPFAM" id="SSF56672">
    <property type="entry name" value="DNA/RNA polymerases"/>
    <property type="match status" value="1"/>
</dbReference>
<evidence type="ECO:0000313" key="11">
    <source>
        <dbReference type="EMBL" id="CAB0028450.1"/>
    </source>
</evidence>
<feature type="domain" description="C2H2-type" evidence="9">
    <location>
        <begin position="1243"/>
        <end position="1271"/>
    </location>
</feature>
<feature type="domain" description="C2H2-type" evidence="9">
    <location>
        <begin position="1301"/>
        <end position="1329"/>
    </location>
</feature>
<dbReference type="SUPFAM" id="SSF57667">
    <property type="entry name" value="beta-beta-alpha zinc fingers"/>
    <property type="match status" value="5"/>
</dbReference>